<dbReference type="Proteomes" id="UP000400924">
    <property type="component" value="Unassembled WGS sequence"/>
</dbReference>
<keyword evidence="3" id="KW-1185">Reference proteome</keyword>
<accession>A0A5N8XJJ3</accession>
<gene>
    <name evidence="2" type="ORF">FNH08_18855</name>
</gene>
<dbReference type="Gene3D" id="1.20.120.450">
    <property type="entry name" value="dinb family like domain"/>
    <property type="match status" value="1"/>
</dbReference>
<feature type="region of interest" description="Disordered" evidence="1">
    <location>
        <begin position="201"/>
        <end position="241"/>
    </location>
</feature>
<name>A0A5N8XJJ3_9ACTN</name>
<dbReference type="EMBL" id="VJZC01000122">
    <property type="protein sequence ID" value="MPY59148.1"/>
    <property type="molecule type" value="Genomic_DNA"/>
</dbReference>
<dbReference type="InterPro" id="IPR034660">
    <property type="entry name" value="DinB/YfiT-like"/>
</dbReference>
<sequence>MIDDFAKEYLHSDLREIREAMLWKLDGLGEYDIRRPLTSTGTNLLGLVKHLSIWESRYFGEVFDRPFPELLPRWDDAGERGADMWATEHETRGEIVDRYRRVWEHSDATITALAIDSPGYVPWWPRPNVKLFNILVHMLTETSRHAGHADILREQLDESTGTTAQYATPQRDAAFWEAQCAKIERAAKAAVAKPDHAGSYDTTQLLELGPGRGAGHAHQAEGLRPSQPRPAPHTDTPHDLI</sequence>
<dbReference type="SUPFAM" id="SSF109854">
    <property type="entry name" value="DinB/YfiT-like putative metalloenzymes"/>
    <property type="match status" value="1"/>
</dbReference>
<comment type="caution">
    <text evidence="2">The sequence shown here is derived from an EMBL/GenBank/DDBJ whole genome shotgun (WGS) entry which is preliminary data.</text>
</comment>
<proteinExistence type="predicted"/>
<organism evidence="2 3">
    <name type="scientific">Streptomyces spongiae</name>
    <dbReference type="NCBI Taxonomy" id="565072"/>
    <lineage>
        <taxon>Bacteria</taxon>
        <taxon>Bacillati</taxon>
        <taxon>Actinomycetota</taxon>
        <taxon>Actinomycetes</taxon>
        <taxon>Kitasatosporales</taxon>
        <taxon>Streptomycetaceae</taxon>
        <taxon>Streptomyces</taxon>
    </lineage>
</organism>
<evidence type="ECO:0000313" key="3">
    <source>
        <dbReference type="Proteomes" id="UP000400924"/>
    </source>
</evidence>
<dbReference type="AlphaFoldDB" id="A0A5N8XJJ3"/>
<dbReference type="InterPro" id="IPR007061">
    <property type="entry name" value="MST-like"/>
</dbReference>
<protein>
    <submittedName>
        <fullName evidence="2">DinB family protein</fullName>
    </submittedName>
</protein>
<dbReference type="Pfam" id="PF04978">
    <property type="entry name" value="MST"/>
    <property type="match status" value="1"/>
</dbReference>
<evidence type="ECO:0000313" key="2">
    <source>
        <dbReference type="EMBL" id="MPY59148.1"/>
    </source>
</evidence>
<evidence type="ECO:0000256" key="1">
    <source>
        <dbReference type="SAM" id="MobiDB-lite"/>
    </source>
</evidence>
<reference evidence="2 3" key="1">
    <citation type="submission" date="2019-07" db="EMBL/GenBank/DDBJ databases">
        <title>New species of Amycolatopsis and Streptomyces.</title>
        <authorList>
            <person name="Duangmal K."/>
            <person name="Teo W.F.A."/>
            <person name="Lipun K."/>
        </authorList>
    </citation>
    <scope>NUCLEOTIDE SEQUENCE [LARGE SCALE GENOMIC DNA]</scope>
    <source>
        <strain evidence="2 3">NBRC 106415</strain>
    </source>
</reference>